<dbReference type="InterPro" id="IPR053143">
    <property type="entry name" value="Arylsulfate_ST"/>
</dbReference>
<keyword evidence="1" id="KW-0732">Signal</keyword>
<feature type="chain" id="PRO_5022210366" evidence="1">
    <location>
        <begin position="20"/>
        <end position="460"/>
    </location>
</feature>
<evidence type="ECO:0000313" key="3">
    <source>
        <dbReference type="Proteomes" id="UP000320762"/>
    </source>
</evidence>
<keyword evidence="3" id="KW-1185">Reference proteome</keyword>
<comment type="caution">
    <text evidence="2">The sequence shown here is derived from an EMBL/GenBank/DDBJ whole genome shotgun (WGS) entry which is preliminary data.</text>
</comment>
<dbReference type="AlphaFoldDB" id="A0A550CN63"/>
<evidence type="ECO:0000256" key="1">
    <source>
        <dbReference type="SAM" id="SignalP"/>
    </source>
</evidence>
<feature type="signal peptide" evidence="1">
    <location>
        <begin position="1"/>
        <end position="19"/>
    </location>
</feature>
<dbReference type="PANTHER" id="PTHR35340">
    <property type="entry name" value="PQQ ENZYME REPEAT PROTEIN-RELATED"/>
    <property type="match status" value="1"/>
</dbReference>
<dbReference type="OrthoDB" id="5427350at2759"/>
<dbReference type="Proteomes" id="UP000320762">
    <property type="component" value="Unassembled WGS sequence"/>
</dbReference>
<dbReference type="InterPro" id="IPR039535">
    <property type="entry name" value="ASST-like"/>
</dbReference>
<dbReference type="EMBL" id="VDMD01000004">
    <property type="protein sequence ID" value="TRM66233.1"/>
    <property type="molecule type" value="Genomic_DNA"/>
</dbReference>
<accession>A0A550CN63</accession>
<gene>
    <name evidence="2" type="ORF">BD626DRAFT_199108</name>
</gene>
<sequence length="460" mass="51055">MLLPLALSTALLLVPLATAEQAYIGNSDYDSGALGLSPTQSFVGTDFKPVQLNFQLAANDSTEGHLSDGFLFIAPRGTDVEQAGALILDQNGTVVWDGSEYGSTMLFIVTQYHDEDHILLWQGEFRAAGYGFGHYLLLNSTYDVVANFTTQDLANDALADFHDAQIWDGDTATMTAYVVSQRDLSEHNGPSDGYIASGVFQEIDVESNEVLFTWNSLDHVDPYDCYTDPGSTGDSTDNPWDYFHINAIDKDNSANYLVSSRHCHALFYIDHTSGDITWRLGGKNSSFTMGDNTDFSWQHDNRWRSDDTISLFDNAASDWQSDAEYARGMLLKIDTEQMTADLEKEWLPWNQTVSVSQGNLQILDNGNAVIGWGHQPFFQEYDSDGNVLWAARFGVGDVQSYRAYRFEWTGHPRTSPTIAVSGTSDNITVYASWNGATESRAGSSSVLPTMRLRTRPSFRP</sequence>
<dbReference type="Pfam" id="PF14269">
    <property type="entry name" value="Arylsulfotran_2"/>
    <property type="match status" value="1"/>
</dbReference>
<name>A0A550CN63_9AGAR</name>
<organism evidence="2 3">
    <name type="scientific">Schizophyllum amplum</name>
    <dbReference type="NCBI Taxonomy" id="97359"/>
    <lineage>
        <taxon>Eukaryota</taxon>
        <taxon>Fungi</taxon>
        <taxon>Dikarya</taxon>
        <taxon>Basidiomycota</taxon>
        <taxon>Agaricomycotina</taxon>
        <taxon>Agaricomycetes</taxon>
        <taxon>Agaricomycetidae</taxon>
        <taxon>Agaricales</taxon>
        <taxon>Schizophyllaceae</taxon>
        <taxon>Schizophyllum</taxon>
    </lineage>
</organism>
<proteinExistence type="predicted"/>
<dbReference type="PANTHER" id="PTHR35340:SF5">
    <property type="entry name" value="ASST-DOMAIN-CONTAINING PROTEIN"/>
    <property type="match status" value="1"/>
</dbReference>
<reference evidence="2 3" key="1">
    <citation type="journal article" date="2019" name="New Phytol.">
        <title>Comparative genomics reveals unique wood-decay strategies and fruiting body development in the Schizophyllaceae.</title>
        <authorList>
            <person name="Almasi E."/>
            <person name="Sahu N."/>
            <person name="Krizsan K."/>
            <person name="Balint B."/>
            <person name="Kovacs G.M."/>
            <person name="Kiss B."/>
            <person name="Cseklye J."/>
            <person name="Drula E."/>
            <person name="Henrissat B."/>
            <person name="Nagy I."/>
            <person name="Chovatia M."/>
            <person name="Adam C."/>
            <person name="LaButti K."/>
            <person name="Lipzen A."/>
            <person name="Riley R."/>
            <person name="Grigoriev I.V."/>
            <person name="Nagy L.G."/>
        </authorList>
    </citation>
    <scope>NUCLEOTIDE SEQUENCE [LARGE SCALE GENOMIC DNA]</scope>
    <source>
        <strain evidence="2 3">NL-1724</strain>
    </source>
</reference>
<evidence type="ECO:0000313" key="2">
    <source>
        <dbReference type="EMBL" id="TRM66233.1"/>
    </source>
</evidence>
<protein>
    <submittedName>
        <fullName evidence="2">ASST-domain-containing protein</fullName>
    </submittedName>
</protein>